<dbReference type="CDD" id="cd17808">
    <property type="entry name" value="HipA_Ec_like"/>
    <property type="match status" value="1"/>
</dbReference>
<evidence type="ECO:0000259" key="5">
    <source>
        <dbReference type="Pfam" id="PF13657"/>
    </source>
</evidence>
<dbReference type="PANTHER" id="PTHR37419">
    <property type="entry name" value="SERINE/THREONINE-PROTEIN KINASE TOXIN HIPA"/>
    <property type="match status" value="1"/>
</dbReference>
<keyword evidence="2 6" id="KW-0808">Transferase</keyword>
<dbReference type="GO" id="GO:0005829">
    <property type="term" value="C:cytosol"/>
    <property type="evidence" value="ECO:0007669"/>
    <property type="project" value="TreeGrafter"/>
</dbReference>
<dbReference type="Proteomes" id="UP000528322">
    <property type="component" value="Unassembled WGS sequence"/>
</dbReference>
<dbReference type="EC" id="2.7.11.1" evidence="6"/>
<protein>
    <submittedName>
        <fullName evidence="6">Serine/threonine-protein kinase HipA</fullName>
        <ecNumber evidence="6">2.7.11.1</ecNumber>
    </submittedName>
</protein>
<feature type="domain" description="HipA-like C-terminal" evidence="4">
    <location>
        <begin position="154"/>
        <end position="402"/>
    </location>
</feature>
<name>A0A7W8DHB9_9BACT</name>
<evidence type="ECO:0000313" key="7">
    <source>
        <dbReference type="Proteomes" id="UP000528322"/>
    </source>
</evidence>
<evidence type="ECO:0000256" key="2">
    <source>
        <dbReference type="ARBA" id="ARBA00022679"/>
    </source>
</evidence>
<evidence type="ECO:0000256" key="3">
    <source>
        <dbReference type="ARBA" id="ARBA00022777"/>
    </source>
</evidence>
<keyword evidence="3 6" id="KW-0418">Kinase</keyword>
<dbReference type="InterPro" id="IPR017508">
    <property type="entry name" value="HipA_N1"/>
</dbReference>
<comment type="similarity">
    <text evidence="1">Belongs to the HipA Ser/Thr kinase family.</text>
</comment>
<dbReference type="InterPro" id="IPR012893">
    <property type="entry name" value="HipA-like_C"/>
</dbReference>
<dbReference type="Pfam" id="PF13657">
    <property type="entry name" value="Couple_hipA"/>
    <property type="match status" value="1"/>
</dbReference>
<gene>
    <name evidence="6" type="ORF">HNR37_001670</name>
</gene>
<sequence length="441" mass="50023">MGRRKFTAAMAIFMNGERVGSLHRLSSGKLEMLYDEQWCQRTQNRSISLSLPAVNRRHSGAAVEHYFDNLLPDSLPIRTRIQAQFGLGRNDCFELLWHIGRDCIGAVQLLPEDALPPDVRKIEAVPIADEGIRSMLQNYQSQPLGMSSDGDFRISIAGAQEKTALLWHQGRWHRPYGATPTTHILKLPIGKLEHHGMDLSKSVENEWLCHLLLKAFGLPVANMQMNDFGGTSVLVVERFDRRWSQDGKNWIIRLPQEDMCQALGVPAALKYESHGGPGIEPIMHLLTGSANSMEGRSTFMKALFVFWLLGAIDGHAKNFSLFLRPGGTYRLTPLYDVISAYPLMASRQLPKQKVKMAMAVRGRSRHYEWNRIQLRHWLNTARYCQFSEETMAGIMAESLTRIDGAISEVERQLPSDFPADIATPIFEMLMKMQQKHRVDQL</sequence>
<accession>A0A7W8DHB9</accession>
<evidence type="ECO:0000256" key="1">
    <source>
        <dbReference type="ARBA" id="ARBA00010164"/>
    </source>
</evidence>
<keyword evidence="7" id="KW-1185">Reference proteome</keyword>
<dbReference type="Pfam" id="PF07804">
    <property type="entry name" value="HipA_C"/>
    <property type="match status" value="1"/>
</dbReference>
<evidence type="ECO:0000313" key="6">
    <source>
        <dbReference type="EMBL" id="MBB5022335.1"/>
    </source>
</evidence>
<feature type="domain" description="HipA N-terminal subdomain 1" evidence="5">
    <location>
        <begin position="11"/>
        <end position="109"/>
    </location>
</feature>
<proteinExistence type="inferred from homology"/>
<dbReference type="InterPro" id="IPR052028">
    <property type="entry name" value="HipA_Ser/Thr_kinase"/>
</dbReference>
<dbReference type="AlphaFoldDB" id="A0A7W8DHB9"/>
<comment type="caution">
    <text evidence="6">The sequence shown here is derived from an EMBL/GenBank/DDBJ whole genome shotgun (WGS) entry which is preliminary data.</text>
</comment>
<dbReference type="GO" id="GO:0004674">
    <property type="term" value="F:protein serine/threonine kinase activity"/>
    <property type="evidence" value="ECO:0007669"/>
    <property type="project" value="UniProtKB-EC"/>
</dbReference>
<dbReference type="RefSeq" id="WP_183732674.1">
    <property type="nucleotide sequence ID" value="NZ_JACHID010000010.1"/>
</dbReference>
<dbReference type="PANTHER" id="PTHR37419:SF1">
    <property type="entry name" value="SERINE_THREONINE-PROTEIN KINASE TOXIN HIPA"/>
    <property type="match status" value="1"/>
</dbReference>
<organism evidence="6 7">
    <name type="scientific">Desulfurispira natronophila</name>
    <dbReference type="NCBI Taxonomy" id="682562"/>
    <lineage>
        <taxon>Bacteria</taxon>
        <taxon>Pseudomonadati</taxon>
        <taxon>Chrysiogenota</taxon>
        <taxon>Chrysiogenia</taxon>
        <taxon>Chrysiogenales</taxon>
        <taxon>Chrysiogenaceae</taxon>
        <taxon>Desulfurispira</taxon>
    </lineage>
</organism>
<reference evidence="6 7" key="1">
    <citation type="submission" date="2020-08" db="EMBL/GenBank/DDBJ databases">
        <title>Genomic Encyclopedia of Type Strains, Phase IV (KMG-IV): sequencing the most valuable type-strain genomes for metagenomic binning, comparative biology and taxonomic classification.</title>
        <authorList>
            <person name="Goeker M."/>
        </authorList>
    </citation>
    <scope>NUCLEOTIDE SEQUENCE [LARGE SCALE GENOMIC DNA]</scope>
    <source>
        <strain evidence="6 7">DSM 22071</strain>
    </source>
</reference>
<evidence type="ECO:0000259" key="4">
    <source>
        <dbReference type="Pfam" id="PF07804"/>
    </source>
</evidence>
<dbReference type="EMBL" id="JACHID010000010">
    <property type="protein sequence ID" value="MBB5022335.1"/>
    <property type="molecule type" value="Genomic_DNA"/>
</dbReference>
<dbReference type="NCBIfam" id="TIGR03071">
    <property type="entry name" value="couple_hipA"/>
    <property type="match status" value="1"/>
</dbReference>